<evidence type="ECO:0000256" key="10">
    <source>
        <dbReference type="SAM" id="MobiDB-lite"/>
    </source>
</evidence>
<sequence length="189" mass="21830">MSRSHPLRQQALLAAISEKDANIALLELSSSKRKKSQEEVMALKREKDRLMHQLKQQTQSRMKLIADNYEEDHIHPQHHPHHSHHMHPANVHHRSLPRGPPHANHRPPMDQDDEEEYGHDHHHHGNPASNYPQGERLLPCQSAWPLIKPSDYPQILFPDGGEIGPQRPGPPQTLRAWRPPLISYLMEVL</sequence>
<dbReference type="AlphaFoldDB" id="A0AAD9CBI6"/>
<evidence type="ECO:0000256" key="5">
    <source>
        <dbReference type="ARBA" id="ARBA00023054"/>
    </source>
</evidence>
<dbReference type="Pfam" id="PF10174">
    <property type="entry name" value="Cast"/>
    <property type="match status" value="1"/>
</dbReference>
<dbReference type="GO" id="GO:0030424">
    <property type="term" value="C:axon"/>
    <property type="evidence" value="ECO:0007669"/>
    <property type="project" value="UniProtKB-SubCell"/>
</dbReference>
<feature type="region of interest" description="Disordered" evidence="10">
    <location>
        <begin position="74"/>
        <end position="136"/>
    </location>
</feature>
<evidence type="ECO:0000256" key="4">
    <source>
        <dbReference type="ARBA" id="ARBA00023018"/>
    </source>
</evidence>
<keyword evidence="2" id="KW-0963">Cytoplasm</keyword>
<dbReference type="PANTHER" id="PTHR18861">
    <property type="entry name" value="ELKS/RAB6-INTERACTING/CAST PROTEIN"/>
    <property type="match status" value="1"/>
</dbReference>
<dbReference type="GO" id="GO:0007274">
    <property type="term" value="P:neuromuscular synaptic transmission"/>
    <property type="evidence" value="ECO:0007669"/>
    <property type="project" value="TreeGrafter"/>
</dbReference>
<keyword evidence="7" id="KW-0966">Cell projection</keyword>
<keyword evidence="4" id="KW-0770">Synapse</keyword>
<dbReference type="PANTHER" id="PTHR18861:SF3">
    <property type="entry name" value="ERC PROTEIN 2"/>
    <property type="match status" value="1"/>
</dbReference>
<comment type="caution">
    <text evidence="11">The sequence shown here is derived from an EMBL/GenBank/DDBJ whole genome shotgun (WGS) entry which is preliminary data.</text>
</comment>
<evidence type="ECO:0000313" key="12">
    <source>
        <dbReference type="Proteomes" id="UP001228049"/>
    </source>
</evidence>
<evidence type="ECO:0000256" key="8">
    <source>
        <dbReference type="ARBA" id="ARBA00034106"/>
    </source>
</evidence>
<comment type="subcellular location">
    <subcellularLocation>
        <location evidence="1">Cytoplasm</location>
        <location evidence="1">Cytoskeleton</location>
    </subcellularLocation>
    <subcellularLocation>
        <location evidence="8">Presynapse</location>
    </subcellularLocation>
</comment>
<dbReference type="GO" id="GO:0098882">
    <property type="term" value="F:structural constituent of presynaptic active zone"/>
    <property type="evidence" value="ECO:0007669"/>
    <property type="project" value="TreeGrafter"/>
</dbReference>
<keyword evidence="5 9" id="KW-0175">Coiled coil</keyword>
<accession>A0AAD9CBI6</accession>
<keyword evidence="6" id="KW-0206">Cytoskeleton</keyword>
<keyword evidence="12" id="KW-1185">Reference proteome</keyword>
<dbReference type="GO" id="GO:0048788">
    <property type="term" value="C:cytoskeleton of presynaptic active zone"/>
    <property type="evidence" value="ECO:0007669"/>
    <property type="project" value="TreeGrafter"/>
</dbReference>
<dbReference type="Proteomes" id="UP001228049">
    <property type="component" value="Unassembled WGS sequence"/>
</dbReference>
<name>A0AAD9CBI6_DISEL</name>
<gene>
    <name evidence="11" type="ORF">KUDE01_018622</name>
</gene>
<dbReference type="GO" id="GO:0048167">
    <property type="term" value="P:regulation of synaptic plasticity"/>
    <property type="evidence" value="ECO:0007669"/>
    <property type="project" value="TreeGrafter"/>
</dbReference>
<evidence type="ECO:0000256" key="9">
    <source>
        <dbReference type="SAM" id="Coils"/>
    </source>
</evidence>
<keyword evidence="3" id="KW-0597">Phosphoprotein</keyword>
<evidence type="ECO:0000256" key="1">
    <source>
        <dbReference type="ARBA" id="ARBA00004245"/>
    </source>
</evidence>
<dbReference type="InterPro" id="IPR019323">
    <property type="entry name" value="ELKS/CAST"/>
</dbReference>
<feature type="compositionally biased region" description="Basic residues" evidence="10">
    <location>
        <begin position="76"/>
        <end position="96"/>
    </location>
</feature>
<evidence type="ECO:0000313" key="11">
    <source>
        <dbReference type="EMBL" id="KAK1899100.1"/>
    </source>
</evidence>
<evidence type="ECO:0000256" key="3">
    <source>
        <dbReference type="ARBA" id="ARBA00022553"/>
    </source>
</evidence>
<protein>
    <submittedName>
        <fullName evidence="11">ERC protein 2</fullName>
    </submittedName>
</protein>
<reference evidence="11" key="1">
    <citation type="submission" date="2023-04" db="EMBL/GenBank/DDBJ databases">
        <title>Chromosome-level genome of Chaenocephalus aceratus.</title>
        <authorList>
            <person name="Park H."/>
        </authorList>
    </citation>
    <scope>NUCLEOTIDE SEQUENCE</scope>
    <source>
        <strain evidence="11">DE</strain>
        <tissue evidence="11">Muscle</tissue>
    </source>
</reference>
<evidence type="ECO:0000256" key="2">
    <source>
        <dbReference type="ARBA" id="ARBA00022490"/>
    </source>
</evidence>
<feature type="coiled-coil region" evidence="9">
    <location>
        <begin position="26"/>
        <end position="60"/>
    </location>
</feature>
<dbReference type="EMBL" id="JASDAP010000008">
    <property type="protein sequence ID" value="KAK1899100.1"/>
    <property type="molecule type" value="Genomic_DNA"/>
</dbReference>
<evidence type="ECO:0000256" key="6">
    <source>
        <dbReference type="ARBA" id="ARBA00023212"/>
    </source>
</evidence>
<organism evidence="11 12">
    <name type="scientific">Dissostichus eleginoides</name>
    <name type="common">Patagonian toothfish</name>
    <name type="synonym">Dissostichus amissus</name>
    <dbReference type="NCBI Taxonomy" id="100907"/>
    <lineage>
        <taxon>Eukaryota</taxon>
        <taxon>Metazoa</taxon>
        <taxon>Chordata</taxon>
        <taxon>Craniata</taxon>
        <taxon>Vertebrata</taxon>
        <taxon>Euteleostomi</taxon>
        <taxon>Actinopterygii</taxon>
        <taxon>Neopterygii</taxon>
        <taxon>Teleostei</taxon>
        <taxon>Neoteleostei</taxon>
        <taxon>Acanthomorphata</taxon>
        <taxon>Eupercaria</taxon>
        <taxon>Perciformes</taxon>
        <taxon>Notothenioidei</taxon>
        <taxon>Nototheniidae</taxon>
        <taxon>Dissostichus</taxon>
    </lineage>
</organism>
<evidence type="ECO:0000256" key="7">
    <source>
        <dbReference type="ARBA" id="ARBA00023273"/>
    </source>
</evidence>
<proteinExistence type="predicted"/>